<sequence>MKFTKSLAVALALIVLPCGSAFAVFPDGKPVHLVNPFSAGGAGDIELRYLAPMLEQKLGVPVVVGNMTGAGGKICMERMYKAKPDGHTLVYNNMPASVLQEHLYNARFKVSEFGFLSNFGRENRFIAVLESSPYKTFNDLFEAAKTKRISTAVSGLGSSGHLGSVMLENGIGFKHSIVPFEGTAPSKAAFLGGHVDFWIIGYGDLAPMLKDGKVRVLAVLADKREAAYPDIPTLAELGYKNVLVFTARGLCCPPGTPEDVQKVLTDALAEVLNTDTVKEWAKTSMRSIDTRYGPAYRALYEEVDKLVLDAIPAMKASIGQK</sequence>
<dbReference type="Pfam" id="PF03401">
    <property type="entry name" value="TctC"/>
    <property type="match status" value="1"/>
</dbReference>
<feature type="chain" id="PRO_5026737613" evidence="2">
    <location>
        <begin position="24"/>
        <end position="321"/>
    </location>
</feature>
<keyword evidence="4" id="KW-1185">Reference proteome</keyword>
<evidence type="ECO:0000256" key="2">
    <source>
        <dbReference type="SAM" id="SignalP"/>
    </source>
</evidence>
<reference evidence="3 4" key="1">
    <citation type="submission" date="2019-08" db="EMBL/GenBank/DDBJ databases">
        <title>In-depth cultivation of the pig gut microbiome towards novel bacterial diversity and tailored functional studies.</title>
        <authorList>
            <person name="Wylensek D."/>
            <person name="Hitch T.C.A."/>
            <person name="Clavel T."/>
        </authorList>
    </citation>
    <scope>NUCLEOTIDE SEQUENCE [LARGE SCALE GENOMIC DNA]</scope>
    <source>
        <strain evidence="3 4">SM-530-WT-4B</strain>
    </source>
</reference>
<dbReference type="PANTHER" id="PTHR42928">
    <property type="entry name" value="TRICARBOXYLATE-BINDING PROTEIN"/>
    <property type="match status" value="1"/>
</dbReference>
<comment type="similarity">
    <text evidence="1">Belongs to the UPF0065 (bug) family.</text>
</comment>
<dbReference type="RefSeq" id="WP_154528458.1">
    <property type="nucleotide sequence ID" value="NZ_VUNH01000004.1"/>
</dbReference>
<dbReference type="Proteomes" id="UP000473699">
    <property type="component" value="Unassembled WGS sequence"/>
</dbReference>
<feature type="signal peptide" evidence="2">
    <location>
        <begin position="1"/>
        <end position="23"/>
    </location>
</feature>
<dbReference type="Gene3D" id="3.40.190.150">
    <property type="entry name" value="Bordetella uptake gene, domain 1"/>
    <property type="match status" value="1"/>
</dbReference>
<dbReference type="PANTHER" id="PTHR42928:SF5">
    <property type="entry name" value="BLR1237 PROTEIN"/>
    <property type="match status" value="1"/>
</dbReference>
<evidence type="ECO:0000313" key="3">
    <source>
        <dbReference type="EMBL" id="MST55355.1"/>
    </source>
</evidence>
<gene>
    <name evidence="3" type="ORF">FYJ74_04815</name>
</gene>
<name>A0A6L5YB47_9BACT</name>
<dbReference type="CDD" id="cd07012">
    <property type="entry name" value="PBP2_Bug_TTT"/>
    <property type="match status" value="1"/>
</dbReference>
<dbReference type="AlphaFoldDB" id="A0A6L5YB47"/>
<dbReference type="EMBL" id="VUNH01000004">
    <property type="protein sequence ID" value="MST55355.1"/>
    <property type="molecule type" value="Genomic_DNA"/>
</dbReference>
<dbReference type="PIRSF" id="PIRSF017082">
    <property type="entry name" value="YflP"/>
    <property type="match status" value="1"/>
</dbReference>
<dbReference type="InterPro" id="IPR042100">
    <property type="entry name" value="Bug_dom1"/>
</dbReference>
<evidence type="ECO:0000313" key="4">
    <source>
        <dbReference type="Proteomes" id="UP000473699"/>
    </source>
</evidence>
<dbReference type="Gene3D" id="3.40.190.10">
    <property type="entry name" value="Periplasmic binding protein-like II"/>
    <property type="match status" value="1"/>
</dbReference>
<dbReference type="InterPro" id="IPR005064">
    <property type="entry name" value="BUG"/>
</dbReference>
<keyword evidence="2" id="KW-0732">Signal</keyword>
<protein>
    <submittedName>
        <fullName evidence="3">Tripartite tricarboxylate transporter substrate binding protein</fullName>
    </submittedName>
</protein>
<proteinExistence type="inferred from homology"/>
<dbReference type="SUPFAM" id="SSF53850">
    <property type="entry name" value="Periplasmic binding protein-like II"/>
    <property type="match status" value="1"/>
</dbReference>
<organism evidence="3 4">
    <name type="scientific">Pyramidobacter porci</name>
    <dbReference type="NCBI Taxonomy" id="2605789"/>
    <lineage>
        <taxon>Bacteria</taxon>
        <taxon>Thermotogati</taxon>
        <taxon>Synergistota</taxon>
        <taxon>Synergistia</taxon>
        <taxon>Synergistales</taxon>
        <taxon>Dethiosulfovibrionaceae</taxon>
        <taxon>Pyramidobacter</taxon>
    </lineage>
</organism>
<accession>A0A6L5YB47</accession>
<evidence type="ECO:0000256" key="1">
    <source>
        <dbReference type="ARBA" id="ARBA00006987"/>
    </source>
</evidence>
<comment type="caution">
    <text evidence="3">The sequence shown here is derived from an EMBL/GenBank/DDBJ whole genome shotgun (WGS) entry which is preliminary data.</text>
</comment>